<sequence length="288" mass="32159">MDLDALLRRQNGVLSLDQARACGLSDRTVERRVAADRWVRLHPRVYLVRGHALDTPGRIRAAALWLGDDATVAGPAAAFWHGMLDRLDDDVDATIPGRSHRSPRPGVRLRRRDLAPADRRRRRGWWVTAAPLTALETAVRLPDGAAFLDRALQRHVSFADLHSAYNRLLGAHGSARAGRLLRAAADRANSEAERVLLVILREGGVTGWVLGHPFGPWTIDLAFVDRRLAVEFDGWAWHTDHERFVNDRRKGNALVGAGWTLLRFTWADLTEHPQRVLAQIRAALARAA</sequence>
<proteinExistence type="predicted"/>
<dbReference type="Proteomes" id="UP001500325">
    <property type="component" value="Unassembled WGS sequence"/>
</dbReference>
<dbReference type="InterPro" id="IPR011335">
    <property type="entry name" value="Restrct_endonuc-II-like"/>
</dbReference>
<accession>A0ABP8VZA1</accession>
<comment type="caution">
    <text evidence="3">The sequence shown here is derived from an EMBL/GenBank/DDBJ whole genome shotgun (WGS) entry which is preliminary data.</text>
</comment>
<evidence type="ECO:0000259" key="2">
    <source>
        <dbReference type="Pfam" id="PF18741"/>
    </source>
</evidence>
<feature type="domain" description="Restriction endonuclease type II-like" evidence="2">
    <location>
        <begin position="215"/>
        <end position="284"/>
    </location>
</feature>
<evidence type="ECO:0000313" key="3">
    <source>
        <dbReference type="EMBL" id="GAA4676853.1"/>
    </source>
</evidence>
<dbReference type="SUPFAM" id="SSF52980">
    <property type="entry name" value="Restriction endonuclease-like"/>
    <property type="match status" value="1"/>
</dbReference>
<dbReference type="Pfam" id="PF18741">
    <property type="entry name" value="MTES_1575"/>
    <property type="match status" value="1"/>
</dbReference>
<protein>
    <submittedName>
        <fullName evidence="3">Type IV toxin-antitoxin system AbiEi family antitoxin domain-containing protein</fullName>
    </submittedName>
</protein>
<dbReference type="Pfam" id="PF13338">
    <property type="entry name" value="AbiEi_4"/>
    <property type="match status" value="1"/>
</dbReference>
<reference evidence="4" key="1">
    <citation type="journal article" date="2019" name="Int. J. Syst. Evol. Microbiol.">
        <title>The Global Catalogue of Microorganisms (GCM) 10K type strain sequencing project: providing services to taxonomists for standard genome sequencing and annotation.</title>
        <authorList>
            <consortium name="The Broad Institute Genomics Platform"/>
            <consortium name="The Broad Institute Genome Sequencing Center for Infectious Disease"/>
            <person name="Wu L."/>
            <person name="Ma J."/>
        </authorList>
    </citation>
    <scope>NUCLEOTIDE SEQUENCE [LARGE SCALE GENOMIC DNA]</scope>
    <source>
        <strain evidence="4">JCM 18055</strain>
    </source>
</reference>
<gene>
    <name evidence="3" type="ORF">GCM10023215_06600</name>
</gene>
<dbReference type="InterPro" id="IPR049468">
    <property type="entry name" value="Restrct_endonuc-II-like_dom"/>
</dbReference>
<dbReference type="InterPro" id="IPR025159">
    <property type="entry name" value="AbiEi_N"/>
</dbReference>
<dbReference type="EMBL" id="BAABIC010000002">
    <property type="protein sequence ID" value="GAA4676853.1"/>
    <property type="molecule type" value="Genomic_DNA"/>
</dbReference>
<keyword evidence="4" id="KW-1185">Reference proteome</keyword>
<name>A0ABP8VZA1_9PSEU</name>
<organism evidence="3 4">
    <name type="scientific">Pseudonocardia yuanmonensis</name>
    <dbReference type="NCBI Taxonomy" id="1095914"/>
    <lineage>
        <taxon>Bacteria</taxon>
        <taxon>Bacillati</taxon>
        <taxon>Actinomycetota</taxon>
        <taxon>Actinomycetes</taxon>
        <taxon>Pseudonocardiales</taxon>
        <taxon>Pseudonocardiaceae</taxon>
        <taxon>Pseudonocardia</taxon>
    </lineage>
</organism>
<dbReference type="Gene3D" id="3.40.960.10">
    <property type="entry name" value="VSR Endonuclease"/>
    <property type="match status" value="1"/>
</dbReference>
<dbReference type="RefSeq" id="WP_345378228.1">
    <property type="nucleotide sequence ID" value="NZ_BAABIC010000002.1"/>
</dbReference>
<evidence type="ECO:0000259" key="1">
    <source>
        <dbReference type="Pfam" id="PF13338"/>
    </source>
</evidence>
<evidence type="ECO:0000313" key="4">
    <source>
        <dbReference type="Proteomes" id="UP001500325"/>
    </source>
</evidence>
<feature type="domain" description="AbiEi antitoxin N-terminal" evidence="1">
    <location>
        <begin position="2"/>
        <end position="47"/>
    </location>
</feature>